<keyword evidence="1" id="KW-1133">Transmembrane helix</keyword>
<reference evidence="4" key="1">
    <citation type="submission" date="2016-10" db="EMBL/GenBank/DDBJ databases">
        <authorList>
            <person name="Varghese N."/>
            <person name="Submissions S."/>
        </authorList>
    </citation>
    <scope>NUCLEOTIDE SEQUENCE [LARGE SCALE GENOMIC DNA]</scope>
    <source>
        <strain evidence="4">CGMCC 1.12397</strain>
    </source>
</reference>
<proteinExistence type="predicted"/>
<sequence>MSVRPLVGPTRYDYQLGVMGMSLLCGGAVGVLSSIPLYVAGSLGALLAAVVLVVGTVTEFA</sequence>
<reference evidence="3" key="2">
    <citation type="submission" date="2016-10" db="EMBL/GenBank/DDBJ databases">
        <authorList>
            <person name="de Groot N.N."/>
        </authorList>
    </citation>
    <scope>NUCLEOTIDE SEQUENCE [LARGE SCALE GENOMIC DNA]</scope>
    <source>
        <strain evidence="3">CGMCC 1.12397</strain>
    </source>
</reference>
<organism evidence="3 4">
    <name type="scientific">Halopelagius longus</name>
    <dbReference type="NCBI Taxonomy" id="1236180"/>
    <lineage>
        <taxon>Archaea</taxon>
        <taxon>Methanobacteriati</taxon>
        <taxon>Methanobacteriota</taxon>
        <taxon>Stenosarchaea group</taxon>
        <taxon>Halobacteria</taxon>
        <taxon>Halobacteriales</taxon>
        <taxon>Haloferacaceae</taxon>
    </lineage>
</organism>
<dbReference type="EMBL" id="FNKQ01000001">
    <property type="protein sequence ID" value="SDQ09836.1"/>
    <property type="molecule type" value="Genomic_DNA"/>
</dbReference>
<dbReference type="EMBL" id="QQST01000001">
    <property type="protein sequence ID" value="RDI72263.1"/>
    <property type="molecule type" value="Genomic_DNA"/>
</dbReference>
<dbReference type="RefSeq" id="WP_092532091.1">
    <property type="nucleotide sequence ID" value="NZ_FNKQ01000001.1"/>
</dbReference>
<dbReference type="OrthoDB" id="307310at2157"/>
<evidence type="ECO:0000256" key="1">
    <source>
        <dbReference type="SAM" id="Phobius"/>
    </source>
</evidence>
<feature type="transmembrane region" description="Helical" evidence="1">
    <location>
        <begin position="12"/>
        <end position="32"/>
    </location>
</feature>
<dbReference type="Proteomes" id="UP000199289">
    <property type="component" value="Unassembled WGS sequence"/>
</dbReference>
<evidence type="ECO:0000313" key="5">
    <source>
        <dbReference type="Proteomes" id="UP000255421"/>
    </source>
</evidence>
<dbReference type="Proteomes" id="UP000255421">
    <property type="component" value="Unassembled WGS sequence"/>
</dbReference>
<protein>
    <submittedName>
        <fullName evidence="3">Uncharacterized protein</fullName>
    </submittedName>
</protein>
<dbReference type="InterPro" id="IPR058328">
    <property type="entry name" value="DUF8015"/>
</dbReference>
<evidence type="ECO:0000313" key="2">
    <source>
        <dbReference type="EMBL" id="RDI72263.1"/>
    </source>
</evidence>
<gene>
    <name evidence="2" type="ORF">DWB78_11375</name>
    <name evidence="3" type="ORF">SAMN05216278_0386</name>
</gene>
<name>A0A1H0Y4F2_9EURY</name>
<accession>A0A1H0Y4F2</accession>
<evidence type="ECO:0000313" key="3">
    <source>
        <dbReference type="EMBL" id="SDQ09836.1"/>
    </source>
</evidence>
<keyword evidence="5" id="KW-1185">Reference proteome</keyword>
<keyword evidence="1" id="KW-0472">Membrane</keyword>
<dbReference type="Pfam" id="PF26047">
    <property type="entry name" value="DUF8015"/>
    <property type="match status" value="1"/>
</dbReference>
<dbReference type="AlphaFoldDB" id="A0A1H0Y4F2"/>
<reference evidence="2 5" key="3">
    <citation type="submission" date="2018-07" db="EMBL/GenBank/DDBJ databases">
        <title>Genome sequence of extremly halophilic archaeon Halopelagius longus strain BC12-B1.</title>
        <authorList>
            <person name="Zhang X."/>
        </authorList>
    </citation>
    <scope>NUCLEOTIDE SEQUENCE [LARGE SCALE GENOMIC DNA]</scope>
    <source>
        <strain evidence="2 5">BC12-B1</strain>
    </source>
</reference>
<evidence type="ECO:0000313" key="4">
    <source>
        <dbReference type="Proteomes" id="UP000199289"/>
    </source>
</evidence>
<feature type="transmembrane region" description="Helical" evidence="1">
    <location>
        <begin position="38"/>
        <end position="58"/>
    </location>
</feature>
<keyword evidence="1" id="KW-0812">Transmembrane</keyword>